<protein>
    <submittedName>
        <fullName evidence="1">Uncharacterized protein</fullName>
    </submittedName>
</protein>
<comment type="caution">
    <text evidence="1">The sequence shown here is derived from an EMBL/GenBank/DDBJ whole genome shotgun (WGS) entry which is preliminary data.</text>
</comment>
<name>A0A8X6PMC4_NEPPI</name>
<dbReference type="Proteomes" id="UP000887013">
    <property type="component" value="Unassembled WGS sequence"/>
</dbReference>
<reference evidence="1" key="1">
    <citation type="submission" date="2020-08" db="EMBL/GenBank/DDBJ databases">
        <title>Multicomponent nature underlies the extraordinary mechanical properties of spider dragline silk.</title>
        <authorList>
            <person name="Kono N."/>
            <person name="Nakamura H."/>
            <person name="Mori M."/>
            <person name="Yoshida Y."/>
            <person name="Ohtoshi R."/>
            <person name="Malay A.D."/>
            <person name="Moran D.A.P."/>
            <person name="Tomita M."/>
            <person name="Numata K."/>
            <person name="Arakawa K."/>
        </authorList>
    </citation>
    <scope>NUCLEOTIDE SEQUENCE</scope>
</reference>
<accession>A0A8X6PMC4</accession>
<gene>
    <name evidence="1" type="ORF">NPIL_176381</name>
</gene>
<dbReference type="EMBL" id="BMAW01070197">
    <property type="protein sequence ID" value="GFT72199.1"/>
    <property type="molecule type" value="Genomic_DNA"/>
</dbReference>
<organism evidence="1 2">
    <name type="scientific">Nephila pilipes</name>
    <name type="common">Giant wood spider</name>
    <name type="synonym">Nephila maculata</name>
    <dbReference type="NCBI Taxonomy" id="299642"/>
    <lineage>
        <taxon>Eukaryota</taxon>
        <taxon>Metazoa</taxon>
        <taxon>Ecdysozoa</taxon>
        <taxon>Arthropoda</taxon>
        <taxon>Chelicerata</taxon>
        <taxon>Arachnida</taxon>
        <taxon>Araneae</taxon>
        <taxon>Araneomorphae</taxon>
        <taxon>Entelegynae</taxon>
        <taxon>Araneoidea</taxon>
        <taxon>Nephilidae</taxon>
        <taxon>Nephila</taxon>
    </lineage>
</organism>
<dbReference type="AlphaFoldDB" id="A0A8X6PMC4"/>
<keyword evidence="2" id="KW-1185">Reference proteome</keyword>
<evidence type="ECO:0000313" key="1">
    <source>
        <dbReference type="EMBL" id="GFT72199.1"/>
    </source>
</evidence>
<sequence>MKSHALQAFLSLSTHTSVSYHGWFESKAQWITSGVLSQRKRSDCLIQIVMQASYLWSMGDKHSRRFKVFILEGQGLAIKKIKASDILADPFWPNEASKRL</sequence>
<proteinExistence type="predicted"/>
<evidence type="ECO:0000313" key="2">
    <source>
        <dbReference type="Proteomes" id="UP000887013"/>
    </source>
</evidence>